<dbReference type="eggNOG" id="COG1345">
    <property type="taxonomic scope" value="Bacteria"/>
</dbReference>
<dbReference type="HOGENOM" id="CLU_1007948_0_0_4"/>
<gene>
    <name evidence="1" type="ordered locus">Slit_0819</name>
</gene>
<dbReference type="Proteomes" id="UP000001625">
    <property type="component" value="Chromosome"/>
</dbReference>
<name>D5CPB7_SIDLE</name>
<protein>
    <recommendedName>
        <fullName evidence="3">Flagellar hook-associated protein 2 C-terminal domain-containing protein</fullName>
    </recommendedName>
</protein>
<dbReference type="OrthoDB" id="9179710at2"/>
<evidence type="ECO:0000313" key="2">
    <source>
        <dbReference type="Proteomes" id="UP000001625"/>
    </source>
</evidence>
<dbReference type="AlphaFoldDB" id="D5CPB7"/>
<reference evidence="1 2" key="1">
    <citation type="submission" date="2010-03" db="EMBL/GenBank/DDBJ databases">
        <title>Complete sequence of Sideroxydans lithotrophicus ES-1.</title>
        <authorList>
            <consortium name="US DOE Joint Genome Institute"/>
            <person name="Lucas S."/>
            <person name="Copeland A."/>
            <person name="Lapidus A."/>
            <person name="Cheng J.-F."/>
            <person name="Bruce D."/>
            <person name="Goodwin L."/>
            <person name="Pitluck S."/>
            <person name="Munk A.C."/>
            <person name="Detter J.C."/>
            <person name="Han C."/>
            <person name="Tapia R."/>
            <person name="Larimer F."/>
            <person name="Land M."/>
            <person name="Hauser L."/>
            <person name="Kyrpides N."/>
            <person name="Ivanova N."/>
            <person name="Emerson D."/>
            <person name="Woyke T."/>
        </authorList>
    </citation>
    <scope>NUCLEOTIDE SEQUENCE [LARGE SCALE GENOMIC DNA]</scope>
    <source>
        <strain evidence="1 2">ES-1</strain>
    </source>
</reference>
<accession>D5CPB7</accession>
<organism evidence="1 2">
    <name type="scientific">Sideroxydans lithotrophicus (strain ES-1)</name>
    <dbReference type="NCBI Taxonomy" id="580332"/>
    <lineage>
        <taxon>Bacteria</taxon>
        <taxon>Pseudomonadati</taxon>
        <taxon>Pseudomonadota</taxon>
        <taxon>Betaproteobacteria</taxon>
        <taxon>Nitrosomonadales</taxon>
        <taxon>Gallionellaceae</taxon>
        <taxon>Sideroxydans</taxon>
    </lineage>
</organism>
<proteinExistence type="predicted"/>
<evidence type="ECO:0008006" key="3">
    <source>
        <dbReference type="Google" id="ProtNLM"/>
    </source>
</evidence>
<evidence type="ECO:0000313" key="1">
    <source>
        <dbReference type="EMBL" id="ADE11058.1"/>
    </source>
</evidence>
<keyword evidence="2" id="KW-1185">Reference proteome</keyword>
<dbReference type="RefSeq" id="WP_013028956.1">
    <property type="nucleotide sequence ID" value="NC_013959.1"/>
</dbReference>
<dbReference type="EMBL" id="CP001965">
    <property type="protein sequence ID" value="ADE11058.1"/>
    <property type="molecule type" value="Genomic_DNA"/>
</dbReference>
<dbReference type="KEGG" id="slt:Slit_0819"/>
<sequence length="276" mass="27619">MYPLPGIDAYTPLVSIGTNGTVSPTYGLLAAELSLSSPAPFSSTSAIVELSGLGQLLSAAAIFQDQLQSLQPGTATSGGGQNFGTDFASLAAETQSLADAFNNLQSNITSVNGTSNLLGGNVTSASGLSQSLDAQAQANYANGASTLTNLAQLGIAYQPPLLAGGGGSLSIDLSKLQSAFNADAAGAFSLLSQAANAFTGIAGDFVGQASSQYSSLSVLAQTTSGSGFFNSLLSPAQSSFTDLANLQALETLTGGANLQQLILAMNEYAMVSTLFG</sequence>
<dbReference type="STRING" id="580332.Slit_0819"/>